<gene>
    <name evidence="6" type="ORF">SAMN04488059_1353</name>
</gene>
<protein>
    <submittedName>
        <fullName evidence="6">3-hydroxyisobutyrate dehydrogenase</fullName>
    </submittedName>
</protein>
<dbReference type="InterPro" id="IPR029154">
    <property type="entry name" value="HIBADH-like_NADP-bd"/>
</dbReference>
<dbReference type="PANTHER" id="PTHR43580:SF2">
    <property type="entry name" value="CYTOKINE-LIKE NUCLEAR FACTOR N-PAC"/>
    <property type="match status" value="1"/>
</dbReference>
<evidence type="ECO:0000259" key="5">
    <source>
        <dbReference type="Pfam" id="PF14833"/>
    </source>
</evidence>
<reference evidence="6 7" key="1">
    <citation type="submission" date="2016-10" db="EMBL/GenBank/DDBJ databases">
        <authorList>
            <person name="de Groot N.N."/>
        </authorList>
    </citation>
    <scope>NUCLEOTIDE SEQUENCE [LARGE SCALE GENOMIC DNA]</scope>
    <source>
        <strain evidence="6 7">CGMCC 1.10210</strain>
    </source>
</reference>
<keyword evidence="1" id="KW-0560">Oxidoreductase</keyword>
<evidence type="ECO:0000259" key="4">
    <source>
        <dbReference type="Pfam" id="PF03446"/>
    </source>
</evidence>
<dbReference type="Gene3D" id="1.10.1040.10">
    <property type="entry name" value="N-(1-d-carboxylethyl)-l-norvaline Dehydrogenase, domain 2"/>
    <property type="match status" value="1"/>
</dbReference>
<dbReference type="GO" id="GO:0050661">
    <property type="term" value="F:NADP binding"/>
    <property type="evidence" value="ECO:0007669"/>
    <property type="project" value="InterPro"/>
</dbReference>
<dbReference type="PANTHER" id="PTHR43580">
    <property type="entry name" value="OXIDOREDUCTASE GLYR1-RELATED"/>
    <property type="match status" value="1"/>
</dbReference>
<name>A0A1I1QYD4_9HYPH</name>
<evidence type="ECO:0000313" key="7">
    <source>
        <dbReference type="Proteomes" id="UP000182258"/>
    </source>
</evidence>
<dbReference type="SUPFAM" id="SSF51735">
    <property type="entry name" value="NAD(P)-binding Rossmann-fold domains"/>
    <property type="match status" value="1"/>
</dbReference>
<dbReference type="PIRSF" id="PIRSF000103">
    <property type="entry name" value="HIBADH"/>
    <property type="match status" value="1"/>
</dbReference>
<dbReference type="GO" id="GO:0051287">
    <property type="term" value="F:NAD binding"/>
    <property type="evidence" value="ECO:0007669"/>
    <property type="project" value="InterPro"/>
</dbReference>
<dbReference type="Proteomes" id="UP000182258">
    <property type="component" value="Unassembled WGS sequence"/>
</dbReference>
<proteinExistence type="predicted"/>
<dbReference type="GO" id="GO:0016491">
    <property type="term" value="F:oxidoreductase activity"/>
    <property type="evidence" value="ECO:0007669"/>
    <property type="project" value="UniProtKB-KW"/>
</dbReference>
<dbReference type="InterPro" id="IPR051265">
    <property type="entry name" value="HIBADH-related_NP60_sf"/>
</dbReference>
<dbReference type="SUPFAM" id="SSF48179">
    <property type="entry name" value="6-phosphogluconate dehydrogenase C-terminal domain-like"/>
    <property type="match status" value="1"/>
</dbReference>
<dbReference type="Gene3D" id="3.40.50.720">
    <property type="entry name" value="NAD(P)-binding Rossmann-like Domain"/>
    <property type="match status" value="1"/>
</dbReference>
<dbReference type="RefSeq" id="WP_052952579.1">
    <property type="nucleotide sequence ID" value="NZ_FOMB01000035.1"/>
</dbReference>
<evidence type="ECO:0000256" key="1">
    <source>
        <dbReference type="ARBA" id="ARBA00023002"/>
    </source>
</evidence>
<evidence type="ECO:0000256" key="3">
    <source>
        <dbReference type="PIRSR" id="PIRSR000103-1"/>
    </source>
</evidence>
<keyword evidence="2" id="KW-0520">NAD</keyword>
<evidence type="ECO:0000313" key="6">
    <source>
        <dbReference type="EMBL" id="SFD26997.1"/>
    </source>
</evidence>
<dbReference type="InterPro" id="IPR008927">
    <property type="entry name" value="6-PGluconate_DH-like_C_sf"/>
</dbReference>
<dbReference type="EMBL" id="FOMB01000035">
    <property type="protein sequence ID" value="SFD26997.1"/>
    <property type="molecule type" value="Genomic_DNA"/>
</dbReference>
<feature type="domain" description="3-hydroxyisobutyrate dehydrogenase-like NAD-binding" evidence="5">
    <location>
        <begin position="176"/>
        <end position="290"/>
    </location>
</feature>
<accession>A0A1I1QYD4</accession>
<dbReference type="InterPro" id="IPR006115">
    <property type="entry name" value="6PGDH_NADP-bd"/>
</dbReference>
<dbReference type="InterPro" id="IPR013328">
    <property type="entry name" value="6PGD_dom2"/>
</dbReference>
<evidence type="ECO:0000256" key="2">
    <source>
        <dbReference type="ARBA" id="ARBA00023027"/>
    </source>
</evidence>
<feature type="domain" description="6-phosphogluconate dehydrogenase NADP-binding" evidence="4">
    <location>
        <begin position="9"/>
        <end position="170"/>
    </location>
</feature>
<dbReference type="AlphaFoldDB" id="A0A1I1QYD4"/>
<organism evidence="6 7">
    <name type="scientific">Devosia psychrophila</name>
    <dbReference type="NCBI Taxonomy" id="728005"/>
    <lineage>
        <taxon>Bacteria</taxon>
        <taxon>Pseudomonadati</taxon>
        <taxon>Pseudomonadota</taxon>
        <taxon>Alphaproteobacteria</taxon>
        <taxon>Hyphomicrobiales</taxon>
        <taxon>Devosiaceae</taxon>
        <taxon>Devosia</taxon>
    </lineage>
</organism>
<dbReference type="Pfam" id="PF14833">
    <property type="entry name" value="NAD_binding_11"/>
    <property type="match status" value="1"/>
</dbReference>
<dbReference type="OrthoDB" id="9812907at2"/>
<feature type="active site" evidence="3">
    <location>
        <position position="179"/>
    </location>
</feature>
<sequence length="303" mass="32528">MEAKTTTHSIGWIGVGKMGNPMATRLIEAGHALTICDPVTENRASLVARGANVAATAGDLVQRCNLIFSMIPNDAVLSALIWGDENAGLLDQLRHGSIFVDMSTISPQLSERIARDLALRGVAYLRCPVSGSTTLARSGKLTVLASGDSSAWDALSDTLDILAVRKFYLGPAEEARYMKLVLNTLVGATAAILAEALVLGESGGLNPAAMMQVIAESAVASPLIQYKVEMIEMMDFSPAFSVTQMMKDFTLITEAGREKHVPMFAANMILQQYIAASNAGYSEQDFFALFDWMRNANLESGQD</sequence>
<dbReference type="InterPro" id="IPR036291">
    <property type="entry name" value="NAD(P)-bd_dom_sf"/>
</dbReference>
<dbReference type="Pfam" id="PF03446">
    <property type="entry name" value="NAD_binding_2"/>
    <property type="match status" value="1"/>
</dbReference>
<dbReference type="InterPro" id="IPR015815">
    <property type="entry name" value="HIBADH-related"/>
</dbReference>
<dbReference type="STRING" id="728005.SAMN04488059_1353"/>